<name>Q0RTM4_FRAAA</name>
<accession>Q0RTM4</accession>
<sequence>MVRNGPRRKGSVAMSEAEAGTTGTRWFTPVAAEVRPADLNTGVPHPARMYDYYLGGKENFPADRETAEQAIAAFPNTRNAARQNRAFLVRVVRHLVGEVGIRQFLDIGTGIPTSPNLHEVAQGIAPDTRVVYADNDPIVLAHARALLASTAQGRTAYLDADIRDPERILASAELRDTLDLTKPVALSLIAIFHFIDDVDDPYGIVRRLVDALPSGSYLALTNATGDHDPTFEPAAETYRRRGVTMRLRNRAEVERFFDGLELSDPGVQVVHRWRPDTTTEDLTDAQVSVYGAIARKP</sequence>
<dbReference type="PIRSF" id="PIRSF017393">
    <property type="entry name" value="MTase_SAV2177"/>
    <property type="match status" value="1"/>
</dbReference>
<dbReference type="Proteomes" id="UP000000657">
    <property type="component" value="Chromosome"/>
</dbReference>
<protein>
    <recommendedName>
        <fullName evidence="4">Methyltransferase</fullName>
    </recommendedName>
</protein>
<feature type="region of interest" description="Disordered" evidence="1">
    <location>
        <begin position="1"/>
        <end position="20"/>
    </location>
</feature>
<dbReference type="SUPFAM" id="SSF53335">
    <property type="entry name" value="S-adenosyl-L-methionine-dependent methyltransferases"/>
    <property type="match status" value="1"/>
</dbReference>
<gene>
    <name evidence="2" type="ordered locus">FRAAL0399</name>
</gene>
<evidence type="ECO:0000313" key="3">
    <source>
        <dbReference type="Proteomes" id="UP000000657"/>
    </source>
</evidence>
<keyword evidence="3" id="KW-1185">Reference proteome</keyword>
<dbReference type="STRING" id="326424.FRAAL0399"/>
<evidence type="ECO:0000256" key="1">
    <source>
        <dbReference type="SAM" id="MobiDB-lite"/>
    </source>
</evidence>
<dbReference type="InterPro" id="IPR006764">
    <property type="entry name" value="SAM_dep_MeTrfase_SAV2177_type"/>
</dbReference>
<evidence type="ECO:0000313" key="2">
    <source>
        <dbReference type="EMBL" id="CAJ59074.1"/>
    </source>
</evidence>
<dbReference type="EMBL" id="CT573213">
    <property type="protein sequence ID" value="CAJ59074.1"/>
    <property type="molecule type" value="Genomic_DNA"/>
</dbReference>
<proteinExistence type="predicted"/>
<dbReference type="eggNOG" id="COG4106">
    <property type="taxonomic scope" value="Bacteria"/>
</dbReference>
<dbReference type="InterPro" id="IPR029063">
    <property type="entry name" value="SAM-dependent_MTases_sf"/>
</dbReference>
<evidence type="ECO:0008006" key="4">
    <source>
        <dbReference type="Google" id="ProtNLM"/>
    </source>
</evidence>
<feature type="compositionally biased region" description="Basic residues" evidence="1">
    <location>
        <begin position="1"/>
        <end position="10"/>
    </location>
</feature>
<dbReference type="HOGENOM" id="CLU_067079_1_0_11"/>
<dbReference type="AlphaFoldDB" id="Q0RTM4"/>
<dbReference type="Pfam" id="PF04672">
    <property type="entry name" value="Methyltransf_19"/>
    <property type="match status" value="1"/>
</dbReference>
<reference evidence="2 3" key="1">
    <citation type="journal article" date="2007" name="Genome Res.">
        <title>Genome characteristics of facultatively symbiotic Frankia sp. strains reflect host range and host plant biogeography.</title>
        <authorList>
            <person name="Normand P."/>
            <person name="Lapierre P."/>
            <person name="Tisa L.S."/>
            <person name="Gogarten J.P."/>
            <person name="Alloisio N."/>
            <person name="Bagnarol E."/>
            <person name="Bassi C.A."/>
            <person name="Berry A.M."/>
            <person name="Bickhart D.M."/>
            <person name="Choisne N."/>
            <person name="Couloux A."/>
            <person name="Cournoyer B."/>
            <person name="Cruveiller S."/>
            <person name="Daubin V."/>
            <person name="Demange N."/>
            <person name="Francino M.P."/>
            <person name="Goltsman E."/>
            <person name="Huang Y."/>
            <person name="Kopp O.R."/>
            <person name="Labarre L."/>
            <person name="Lapidus A."/>
            <person name="Lavire C."/>
            <person name="Marechal J."/>
            <person name="Martinez M."/>
            <person name="Mastronunzio J.E."/>
            <person name="Mullin B.C."/>
            <person name="Niemann J."/>
            <person name="Pujic P."/>
            <person name="Rawnsley T."/>
            <person name="Rouy Z."/>
            <person name="Schenowitz C."/>
            <person name="Sellstedt A."/>
            <person name="Tavares F."/>
            <person name="Tomkins J.P."/>
            <person name="Vallenet D."/>
            <person name="Valverde C."/>
            <person name="Wall L.G."/>
            <person name="Wang Y."/>
            <person name="Medigue C."/>
            <person name="Benson D.R."/>
        </authorList>
    </citation>
    <scope>NUCLEOTIDE SEQUENCE [LARGE SCALE GENOMIC DNA]</scope>
    <source>
        <strain evidence="3">DSM 45986 / CECT 9034 / ACN14a</strain>
    </source>
</reference>
<dbReference type="KEGG" id="fal:FRAAL0399"/>
<organism evidence="2 3">
    <name type="scientific">Frankia alni (strain DSM 45986 / CECT 9034 / ACN14a)</name>
    <dbReference type="NCBI Taxonomy" id="326424"/>
    <lineage>
        <taxon>Bacteria</taxon>
        <taxon>Bacillati</taxon>
        <taxon>Actinomycetota</taxon>
        <taxon>Actinomycetes</taxon>
        <taxon>Frankiales</taxon>
        <taxon>Frankiaceae</taxon>
        <taxon>Frankia</taxon>
    </lineage>
</organism>
<dbReference type="Gene3D" id="3.40.50.150">
    <property type="entry name" value="Vaccinia Virus protein VP39"/>
    <property type="match status" value="1"/>
</dbReference>